<evidence type="ECO:0000313" key="1">
    <source>
        <dbReference type="EMBL" id="MFC4136257.1"/>
    </source>
</evidence>
<dbReference type="Proteomes" id="UP001595816">
    <property type="component" value="Unassembled WGS sequence"/>
</dbReference>
<organism evidence="1 2">
    <name type="scientific">Hamadaea flava</name>
    <dbReference type="NCBI Taxonomy" id="1742688"/>
    <lineage>
        <taxon>Bacteria</taxon>
        <taxon>Bacillati</taxon>
        <taxon>Actinomycetota</taxon>
        <taxon>Actinomycetes</taxon>
        <taxon>Micromonosporales</taxon>
        <taxon>Micromonosporaceae</taxon>
        <taxon>Hamadaea</taxon>
    </lineage>
</organism>
<proteinExistence type="predicted"/>
<evidence type="ECO:0000313" key="2">
    <source>
        <dbReference type="Proteomes" id="UP001595816"/>
    </source>
</evidence>
<reference evidence="2" key="1">
    <citation type="journal article" date="2019" name="Int. J. Syst. Evol. Microbiol.">
        <title>The Global Catalogue of Microorganisms (GCM) 10K type strain sequencing project: providing services to taxonomists for standard genome sequencing and annotation.</title>
        <authorList>
            <consortium name="The Broad Institute Genomics Platform"/>
            <consortium name="The Broad Institute Genome Sequencing Center for Infectious Disease"/>
            <person name="Wu L."/>
            <person name="Ma J."/>
        </authorList>
    </citation>
    <scope>NUCLEOTIDE SEQUENCE [LARGE SCALE GENOMIC DNA]</scope>
    <source>
        <strain evidence="2">CGMCC 4.7289</strain>
    </source>
</reference>
<dbReference type="EMBL" id="JBHSAY010000029">
    <property type="protein sequence ID" value="MFC4136257.1"/>
    <property type="molecule type" value="Genomic_DNA"/>
</dbReference>
<evidence type="ECO:0008006" key="3">
    <source>
        <dbReference type="Google" id="ProtNLM"/>
    </source>
</evidence>
<comment type="caution">
    <text evidence="1">The sequence shown here is derived from an EMBL/GenBank/DDBJ whole genome shotgun (WGS) entry which is preliminary data.</text>
</comment>
<protein>
    <recommendedName>
        <fullName evidence="3">SMI1/KNR4 family protein</fullName>
    </recommendedName>
</protein>
<sequence length="217" mass="23668">MTLSRGWVSAGLGPHRPVSGTYGFDPATDLPALPLDHPGGLHAWMTELVPLNELAKGRYGMATLGGPVSIAGHRAALPDSFIAFMKDSALRDSVPTCTSCYWESDLPAAPSPVTEGATLVRFLNDQQGCLFWYLHLLPSGAHEVVCGGIAYDCEEAEPHEAAEDLLLVADDFDEFIARFWIENLAWYEVVGQKRAEDELSPPVRDYVRQLGPVDELS</sequence>
<name>A0ABV8M0Q3_9ACTN</name>
<gene>
    <name evidence="1" type="ORF">ACFOZ4_37095</name>
</gene>
<accession>A0ABV8M0Q3</accession>
<keyword evidence="2" id="KW-1185">Reference proteome</keyword>
<dbReference type="RefSeq" id="WP_253751214.1">
    <property type="nucleotide sequence ID" value="NZ_JAMZDZ010000001.1"/>
</dbReference>